<feature type="binding site" evidence="8">
    <location>
        <position position="345"/>
    </location>
    <ligand>
        <name>Mn(2+)</name>
        <dbReference type="ChEBI" id="CHEBI:29035"/>
    </ligand>
</feature>
<dbReference type="AlphaFoldDB" id="A0A0M3QGC7"/>
<feature type="domain" description="Sulfatase N-terminal" evidence="10">
    <location>
        <begin position="298"/>
        <end position="565"/>
    </location>
</feature>
<evidence type="ECO:0000256" key="5">
    <source>
        <dbReference type="ARBA" id="ARBA00023136"/>
    </source>
</evidence>
<evidence type="ECO:0000256" key="4">
    <source>
        <dbReference type="ARBA" id="ARBA00022989"/>
    </source>
</evidence>
<keyword evidence="2" id="KW-1003">Cell membrane</keyword>
<dbReference type="Proteomes" id="UP000057158">
    <property type="component" value="Chromosome"/>
</dbReference>
<dbReference type="InterPro" id="IPR012160">
    <property type="entry name" value="LtaS-like"/>
</dbReference>
<feature type="active site" evidence="6">
    <location>
        <position position="345"/>
    </location>
</feature>
<sequence>MQFLPVAHGTARPESQNGVHMISSPVLNRFRPLLFVSLFYLGLSFVLRLVLWKVFGAAAGVSWGALASSLGVGLVNDLVVLVFLNLPATLYLTFLPERWARSRWQKICFLALLFFTVFGLFYQAGAEFFFFEEFDARFNLVAVDYLIYPHEVLINIWESYPVVRILLVDALLSSLLLGAFWPRLRTAFSVPTRLGRRLGFAGVHLLLLVPALLLSTDSFDFSGNRVTNELTHNGVSSLFCAFRTNHLDYNAYYRTMPIDQAFLQAREELEGDGEFSSKDPQNLNRSHPFRPGGLGRVNVVVIVEESLSASYSGLFGNPESLTPNLDALGEKGILFSQAYASGTRTVRGLEAISTSLPPIPSEAVVKRPGNENIANWGEVMQGNGYHSSFLYGGFGAFDNMNYFFGHNGFAISDRSDIDDPAFTNIWGVSDGDLFNHALDYYDGLAGEKKPFFSIIMSTSNHRPYTFPEGIPGIPASGGGRRAGVQYADYALGEFLREAGSHSWFDQTLFVIVADHCARVYGRAEIPIDTFHIPLVFYAPALLTPSRVAMPIGQIDIAPTVLGLLGLPYTAPFYGQDVLNGEGDPKLHPLFMNHNHDVAMMIGDRLAVLGLQKSGDLYLYDRQKESQSPLPEDKDLLDRATAIYQSAYDLYINHRYQ</sequence>
<dbReference type="InterPro" id="IPR000917">
    <property type="entry name" value="Sulfatase_N"/>
</dbReference>
<dbReference type="InterPro" id="IPR017850">
    <property type="entry name" value="Alkaline_phosphatase_core_sf"/>
</dbReference>
<proteinExistence type="predicted"/>
<evidence type="ECO:0000256" key="7">
    <source>
        <dbReference type="PIRSR" id="PIRSR005091-2"/>
    </source>
</evidence>
<name>A0A0M3QGC7_9BACT</name>
<evidence type="ECO:0000256" key="3">
    <source>
        <dbReference type="ARBA" id="ARBA00022692"/>
    </source>
</evidence>
<dbReference type="InterPro" id="IPR050448">
    <property type="entry name" value="OpgB/LTA_synthase_biosynth"/>
</dbReference>
<evidence type="ECO:0000256" key="6">
    <source>
        <dbReference type="PIRSR" id="PIRSR005091-1"/>
    </source>
</evidence>
<dbReference type="PANTHER" id="PTHR47371:SF3">
    <property type="entry name" value="PHOSPHOGLYCEROL TRANSFERASE I"/>
    <property type="match status" value="1"/>
</dbReference>
<evidence type="ECO:0000256" key="1">
    <source>
        <dbReference type="ARBA" id="ARBA00004651"/>
    </source>
</evidence>
<keyword evidence="5 9" id="KW-0472">Membrane</keyword>
<reference evidence="11 12" key="1">
    <citation type="submission" date="2015-07" db="EMBL/GenBank/DDBJ databases">
        <title>Isolation and Genomic Characterization of a Novel Halophilic Metal-Reducing Deltaproteobacterium from the Deep Subsurface.</title>
        <authorList>
            <person name="Badalamenti J.P."/>
            <person name="Summers Z.M."/>
            <person name="Gralnick J.A."/>
            <person name="Bond D.R."/>
        </authorList>
    </citation>
    <scope>NUCLEOTIDE SEQUENCE [LARGE SCALE GENOMIC DNA]</scope>
    <source>
        <strain evidence="11 12">WTL</strain>
    </source>
</reference>
<dbReference type="EMBL" id="CP010802">
    <property type="protein sequence ID" value="ALC17749.1"/>
    <property type="molecule type" value="Genomic_DNA"/>
</dbReference>
<feature type="transmembrane region" description="Helical" evidence="9">
    <location>
        <begin position="162"/>
        <end position="182"/>
    </location>
</feature>
<feature type="binding site" evidence="8">
    <location>
        <position position="515"/>
    </location>
    <ligand>
        <name>Mn(2+)</name>
        <dbReference type="ChEBI" id="CHEBI:29035"/>
    </ligand>
</feature>
<feature type="binding site" evidence="8">
    <location>
        <position position="514"/>
    </location>
    <ligand>
        <name>Mn(2+)</name>
        <dbReference type="ChEBI" id="CHEBI:29035"/>
    </ligand>
</feature>
<feature type="transmembrane region" description="Helical" evidence="9">
    <location>
        <begin position="30"/>
        <end position="47"/>
    </location>
</feature>
<dbReference type="GO" id="GO:0046872">
    <property type="term" value="F:metal ion binding"/>
    <property type="evidence" value="ECO:0007669"/>
    <property type="project" value="UniProtKB-KW"/>
</dbReference>
<evidence type="ECO:0000313" key="12">
    <source>
        <dbReference type="Proteomes" id="UP000057158"/>
    </source>
</evidence>
<accession>A0A0M3QGC7</accession>
<gene>
    <name evidence="11" type="ORF">DSOUD_3023</name>
</gene>
<keyword evidence="12" id="KW-1185">Reference proteome</keyword>
<dbReference type="SUPFAM" id="SSF53649">
    <property type="entry name" value="Alkaline phosphatase-like"/>
    <property type="match status" value="1"/>
</dbReference>
<feature type="binding site" evidence="7">
    <location>
        <position position="461"/>
    </location>
    <ligand>
        <name>substrate</name>
    </ligand>
</feature>
<dbReference type="PIRSF" id="PIRSF005091">
    <property type="entry name" value="Mmb_sulf_HI1246"/>
    <property type="match status" value="1"/>
</dbReference>
<evidence type="ECO:0000256" key="8">
    <source>
        <dbReference type="PIRSR" id="PIRSR005091-3"/>
    </source>
</evidence>
<dbReference type="PANTHER" id="PTHR47371">
    <property type="entry name" value="LIPOTEICHOIC ACID SYNTHASE"/>
    <property type="match status" value="1"/>
</dbReference>
<evidence type="ECO:0000256" key="2">
    <source>
        <dbReference type="ARBA" id="ARBA00022475"/>
    </source>
</evidence>
<keyword evidence="3 9" id="KW-0812">Transmembrane</keyword>
<dbReference type="Gene3D" id="3.30.1120.80">
    <property type="match status" value="1"/>
</dbReference>
<evidence type="ECO:0000256" key="9">
    <source>
        <dbReference type="SAM" id="Phobius"/>
    </source>
</evidence>
<dbReference type="CDD" id="cd16015">
    <property type="entry name" value="LTA_synthase"/>
    <property type="match status" value="1"/>
</dbReference>
<dbReference type="KEGG" id="des:DSOUD_3023"/>
<feature type="transmembrane region" description="Helical" evidence="9">
    <location>
        <begin position="107"/>
        <end position="131"/>
    </location>
</feature>
<dbReference type="GO" id="GO:0005886">
    <property type="term" value="C:plasma membrane"/>
    <property type="evidence" value="ECO:0007669"/>
    <property type="project" value="UniProtKB-SubCell"/>
</dbReference>
<feature type="transmembrane region" description="Helical" evidence="9">
    <location>
        <begin position="78"/>
        <end position="95"/>
    </location>
</feature>
<evidence type="ECO:0000313" key="11">
    <source>
        <dbReference type="EMBL" id="ALC17749.1"/>
    </source>
</evidence>
<evidence type="ECO:0000259" key="10">
    <source>
        <dbReference type="Pfam" id="PF00884"/>
    </source>
</evidence>
<keyword evidence="7" id="KW-0479">Metal-binding</keyword>
<feature type="binding site" evidence="8">
    <location>
        <position position="305"/>
    </location>
    <ligand>
        <name>Mn(2+)</name>
        <dbReference type="ChEBI" id="CHEBI:29035"/>
    </ligand>
</feature>
<comment type="subcellular location">
    <subcellularLocation>
        <location evidence="1">Cell membrane</location>
        <topology evidence="1">Multi-pass membrane protein</topology>
    </subcellularLocation>
</comment>
<dbReference type="Gene3D" id="3.40.720.10">
    <property type="entry name" value="Alkaline Phosphatase, subunit A"/>
    <property type="match status" value="1"/>
</dbReference>
<feature type="transmembrane region" description="Helical" evidence="9">
    <location>
        <begin position="194"/>
        <end position="214"/>
    </location>
</feature>
<organism evidence="11 12">
    <name type="scientific">Desulfuromonas soudanensis</name>
    <dbReference type="NCBI Taxonomy" id="1603606"/>
    <lineage>
        <taxon>Bacteria</taxon>
        <taxon>Pseudomonadati</taxon>
        <taxon>Thermodesulfobacteriota</taxon>
        <taxon>Desulfuromonadia</taxon>
        <taxon>Desulfuromonadales</taxon>
        <taxon>Desulfuromonadaceae</taxon>
        <taxon>Desulfuromonas</taxon>
    </lineage>
</organism>
<dbReference type="Pfam" id="PF00884">
    <property type="entry name" value="Sulfatase"/>
    <property type="match status" value="1"/>
</dbReference>
<protein>
    <submittedName>
        <fullName evidence="11">Sulfatase</fullName>
    </submittedName>
</protein>
<keyword evidence="4 9" id="KW-1133">Transmembrane helix</keyword>
<dbReference type="PATRIC" id="fig|1603606.3.peg.3259"/>
<keyword evidence="7" id="KW-0464">Manganese</keyword>